<dbReference type="InterPro" id="IPR037278">
    <property type="entry name" value="ARFGAP/RecO"/>
</dbReference>
<dbReference type="EMBL" id="VOIR01000013">
    <property type="protein sequence ID" value="KAA6433861.1"/>
    <property type="molecule type" value="Genomic_DNA"/>
</dbReference>
<comment type="caution">
    <text evidence="10">The sequence shown here is derived from an EMBL/GenBank/DDBJ whole genome shotgun (WGS) entry which is preliminary data.</text>
</comment>
<evidence type="ECO:0000259" key="9">
    <source>
        <dbReference type="Pfam" id="PF11967"/>
    </source>
</evidence>
<dbReference type="GO" id="GO:0006302">
    <property type="term" value="P:double-strand break repair"/>
    <property type="evidence" value="ECO:0007669"/>
    <property type="project" value="TreeGrafter"/>
</dbReference>
<dbReference type="Pfam" id="PF11967">
    <property type="entry name" value="RecO_N"/>
    <property type="match status" value="1"/>
</dbReference>
<keyword evidence="5 8" id="KW-0233">DNA recombination</keyword>
<evidence type="ECO:0000256" key="4">
    <source>
        <dbReference type="ARBA" id="ARBA00022763"/>
    </source>
</evidence>
<dbReference type="PANTHER" id="PTHR33991:SF1">
    <property type="entry name" value="DNA REPAIR PROTEIN RECO"/>
    <property type="match status" value="1"/>
</dbReference>
<evidence type="ECO:0000256" key="8">
    <source>
        <dbReference type="HAMAP-Rule" id="MF_00201"/>
    </source>
</evidence>
<evidence type="ECO:0000256" key="6">
    <source>
        <dbReference type="ARBA" id="ARBA00023204"/>
    </source>
</evidence>
<name>A0A5M8QFH1_9MICO</name>
<dbReference type="OrthoDB" id="9812244at2"/>
<evidence type="ECO:0000256" key="3">
    <source>
        <dbReference type="ARBA" id="ARBA00021310"/>
    </source>
</evidence>
<protein>
    <recommendedName>
        <fullName evidence="3 8">DNA repair protein RecO</fullName>
    </recommendedName>
    <alternativeName>
        <fullName evidence="7 8">Recombination protein O</fullName>
    </alternativeName>
</protein>
<dbReference type="InterPro" id="IPR012340">
    <property type="entry name" value="NA-bd_OB-fold"/>
</dbReference>
<evidence type="ECO:0000256" key="2">
    <source>
        <dbReference type="ARBA" id="ARBA00007452"/>
    </source>
</evidence>
<dbReference type="PANTHER" id="PTHR33991">
    <property type="entry name" value="DNA REPAIR PROTEIN RECO"/>
    <property type="match status" value="1"/>
</dbReference>
<dbReference type="RefSeq" id="WP_146356346.1">
    <property type="nucleotide sequence ID" value="NZ_VOIR01000013.1"/>
</dbReference>
<dbReference type="NCBIfam" id="TIGR00613">
    <property type="entry name" value="reco"/>
    <property type="match status" value="1"/>
</dbReference>
<reference evidence="10 11" key="1">
    <citation type="submission" date="2019-08" db="EMBL/GenBank/DDBJ databases">
        <title>Agrococcus lahaulensis sp. nov., isolated from a cold desert of the Indian Himalayas.</title>
        <authorList>
            <person name="Qu J.H."/>
        </authorList>
    </citation>
    <scope>NUCLEOTIDE SEQUENCE [LARGE SCALE GENOMIC DNA]</scope>
    <source>
        <strain evidence="10 11">NS18</strain>
    </source>
</reference>
<evidence type="ECO:0000313" key="11">
    <source>
        <dbReference type="Proteomes" id="UP000323221"/>
    </source>
</evidence>
<dbReference type="Gene3D" id="2.40.50.140">
    <property type="entry name" value="Nucleic acid-binding proteins"/>
    <property type="match status" value="1"/>
</dbReference>
<keyword evidence="4 8" id="KW-0227">DNA damage</keyword>
<evidence type="ECO:0000313" key="10">
    <source>
        <dbReference type="EMBL" id="KAA6433861.1"/>
    </source>
</evidence>
<comment type="function">
    <text evidence="1 8">Involved in DNA repair and RecF pathway recombination.</text>
</comment>
<dbReference type="SUPFAM" id="SSF50249">
    <property type="entry name" value="Nucleic acid-binding proteins"/>
    <property type="match status" value="1"/>
</dbReference>
<dbReference type="GO" id="GO:0043590">
    <property type="term" value="C:bacterial nucleoid"/>
    <property type="evidence" value="ECO:0007669"/>
    <property type="project" value="TreeGrafter"/>
</dbReference>
<dbReference type="InterPro" id="IPR042242">
    <property type="entry name" value="RecO_C"/>
</dbReference>
<proteinExistence type="inferred from homology"/>
<evidence type="ECO:0000256" key="7">
    <source>
        <dbReference type="ARBA" id="ARBA00033409"/>
    </source>
</evidence>
<accession>A0A5M8QFH1</accession>
<dbReference type="HAMAP" id="MF_00201">
    <property type="entry name" value="RecO"/>
    <property type="match status" value="1"/>
</dbReference>
<keyword evidence="6 8" id="KW-0234">DNA repair</keyword>
<dbReference type="AlphaFoldDB" id="A0A5M8QFH1"/>
<dbReference type="Pfam" id="PF02565">
    <property type="entry name" value="RecO_C"/>
    <property type="match status" value="1"/>
</dbReference>
<sequence length="243" mass="26005">MPTYRDEGVVLRTHQLGEADRIVTLLTREHGKVRAVARGVRRTSSRFGGRLEPFMVADLQLAVGRSLDIVTQAVTLGSYAPVIVADYRSYTAATAMVETADRLTDEDGSRQQYLLLVGALRSLSRGEHDPSLTLDSYLLRALSVAGWAPSFADCAVTGEPGPHRAFVPQLGGMVADHAAPPGAMRIDAPTLALLGALLTGDWAAAEATPPGVRTRASGAVGAYVQWHLERGLRSLEHVDRGAR</sequence>
<organism evidence="10 11">
    <name type="scientific">Agrococcus sediminis</name>
    <dbReference type="NCBI Taxonomy" id="2599924"/>
    <lineage>
        <taxon>Bacteria</taxon>
        <taxon>Bacillati</taxon>
        <taxon>Actinomycetota</taxon>
        <taxon>Actinomycetes</taxon>
        <taxon>Micrococcales</taxon>
        <taxon>Microbacteriaceae</taxon>
        <taxon>Agrococcus</taxon>
    </lineage>
</organism>
<dbReference type="InterPro" id="IPR003717">
    <property type="entry name" value="RecO"/>
</dbReference>
<evidence type="ECO:0000256" key="1">
    <source>
        <dbReference type="ARBA" id="ARBA00003065"/>
    </source>
</evidence>
<dbReference type="InterPro" id="IPR022572">
    <property type="entry name" value="DNA_rep/recomb_RecO_N"/>
</dbReference>
<gene>
    <name evidence="8 10" type="primary">recO</name>
    <name evidence="10" type="ORF">FQ330_07265</name>
</gene>
<dbReference type="Proteomes" id="UP000323221">
    <property type="component" value="Unassembled WGS sequence"/>
</dbReference>
<dbReference type="SUPFAM" id="SSF57863">
    <property type="entry name" value="ArfGap/RecO-like zinc finger"/>
    <property type="match status" value="1"/>
</dbReference>
<feature type="domain" description="DNA replication/recombination mediator RecO N-terminal" evidence="9">
    <location>
        <begin position="1"/>
        <end position="79"/>
    </location>
</feature>
<dbReference type="GO" id="GO:0006310">
    <property type="term" value="P:DNA recombination"/>
    <property type="evidence" value="ECO:0007669"/>
    <property type="project" value="UniProtKB-UniRule"/>
</dbReference>
<comment type="similarity">
    <text evidence="2 8">Belongs to the RecO family.</text>
</comment>
<dbReference type="Gene3D" id="1.20.1440.120">
    <property type="entry name" value="Recombination protein O, C-terminal domain"/>
    <property type="match status" value="1"/>
</dbReference>
<keyword evidence="11" id="KW-1185">Reference proteome</keyword>
<evidence type="ECO:0000256" key="5">
    <source>
        <dbReference type="ARBA" id="ARBA00023172"/>
    </source>
</evidence>